<keyword evidence="7" id="KW-1185">Reference proteome</keyword>
<keyword evidence="4" id="KW-0788">Thiol protease</keyword>
<dbReference type="InterPro" id="IPR051202">
    <property type="entry name" value="Peptidase_C40"/>
</dbReference>
<evidence type="ECO:0000256" key="3">
    <source>
        <dbReference type="ARBA" id="ARBA00022801"/>
    </source>
</evidence>
<dbReference type="SUPFAM" id="SSF54001">
    <property type="entry name" value="Cysteine proteinases"/>
    <property type="match status" value="1"/>
</dbReference>
<evidence type="ECO:0000256" key="1">
    <source>
        <dbReference type="ARBA" id="ARBA00007074"/>
    </source>
</evidence>
<dbReference type="OrthoDB" id="9813368at2"/>
<dbReference type="STRING" id="571933.SAMN05216362_10683"/>
<accession>A0A1H9D4Y4</accession>
<proteinExistence type="inferred from homology"/>
<dbReference type="PROSITE" id="PS51935">
    <property type="entry name" value="NLPC_P60"/>
    <property type="match status" value="1"/>
</dbReference>
<dbReference type="Gene3D" id="3.90.1720.10">
    <property type="entry name" value="endopeptidase domain like (from Nostoc punctiforme)"/>
    <property type="match status" value="1"/>
</dbReference>
<evidence type="ECO:0000256" key="2">
    <source>
        <dbReference type="ARBA" id="ARBA00022670"/>
    </source>
</evidence>
<evidence type="ECO:0000256" key="4">
    <source>
        <dbReference type="ARBA" id="ARBA00022807"/>
    </source>
</evidence>
<evidence type="ECO:0000313" key="7">
    <source>
        <dbReference type="Proteomes" id="UP000199427"/>
    </source>
</evidence>
<dbReference type="PANTHER" id="PTHR47053">
    <property type="entry name" value="MUREIN DD-ENDOPEPTIDASE MEPH-RELATED"/>
    <property type="match status" value="1"/>
</dbReference>
<comment type="similarity">
    <text evidence="1">Belongs to the peptidase C40 family.</text>
</comment>
<sequence>MSQQPNTWVCNVAVATIWTNPESPREIDADGLSQPVLLQNWYDTLTSKQRSDLCYENRVQSQLLFGEEVIVDQTDGQWAKIIAIHQPSKKDDRGYPGWVPLKQLKLVNQQEWDKSSIALVTAKQSILYDSSKLPLMELSYATYLPVIEQQDAWMKVQTPEGEGWLKSKDITVYPTMKDVPTGDGKAIVKCAEQFLELPYFWGGMSAFGYDCSGFSYNMHKMNGYQIPRDASDQAVKGTQVPFNQLEIGDLLFFADQDGKGKVNHVGIYYGDGKMIHSSISSPGIEIRTLKGSKYEKTLCEARRYFQGESS</sequence>
<dbReference type="PANTHER" id="PTHR47053:SF3">
    <property type="entry name" value="GAMMA-D-GLUTAMYL-L-LYSINE DIPEPTIDYL-PEPTIDASE"/>
    <property type="match status" value="1"/>
</dbReference>
<dbReference type="AlphaFoldDB" id="A0A1H9D4Y4"/>
<dbReference type="RefSeq" id="WP_091772931.1">
    <property type="nucleotide sequence ID" value="NZ_CAESCL010000020.1"/>
</dbReference>
<gene>
    <name evidence="6" type="ORF">SAMN05216362_10683</name>
</gene>
<dbReference type="InterPro" id="IPR057812">
    <property type="entry name" value="SH3_YKFC_2nd"/>
</dbReference>
<dbReference type="GO" id="GO:0008234">
    <property type="term" value="F:cysteine-type peptidase activity"/>
    <property type="evidence" value="ECO:0007669"/>
    <property type="project" value="UniProtKB-KW"/>
</dbReference>
<dbReference type="InterPro" id="IPR038765">
    <property type="entry name" value="Papain-like_cys_pep_sf"/>
</dbReference>
<dbReference type="Gene3D" id="2.30.30.40">
    <property type="entry name" value="SH3 Domains"/>
    <property type="match status" value="1"/>
</dbReference>
<reference evidence="6 7" key="1">
    <citation type="submission" date="2016-10" db="EMBL/GenBank/DDBJ databases">
        <authorList>
            <person name="de Groot N.N."/>
        </authorList>
    </citation>
    <scope>NUCLEOTIDE SEQUENCE [LARGE SCALE GENOMIC DNA]</scope>
    <source>
        <strain evidence="6 7">DSM 21633</strain>
    </source>
</reference>
<evidence type="ECO:0000259" key="5">
    <source>
        <dbReference type="PROSITE" id="PS51935"/>
    </source>
</evidence>
<feature type="domain" description="NlpC/P60" evidence="5">
    <location>
        <begin position="181"/>
        <end position="305"/>
    </location>
</feature>
<keyword evidence="3 6" id="KW-0378">Hydrolase</keyword>
<organism evidence="6 7">
    <name type="scientific">Piscibacillus halophilus</name>
    <dbReference type="NCBI Taxonomy" id="571933"/>
    <lineage>
        <taxon>Bacteria</taxon>
        <taxon>Bacillati</taxon>
        <taxon>Bacillota</taxon>
        <taxon>Bacilli</taxon>
        <taxon>Bacillales</taxon>
        <taxon>Bacillaceae</taxon>
        <taxon>Piscibacillus</taxon>
    </lineage>
</organism>
<dbReference type="Proteomes" id="UP000199427">
    <property type="component" value="Unassembled WGS sequence"/>
</dbReference>
<dbReference type="Pfam" id="PF00877">
    <property type="entry name" value="NLPC_P60"/>
    <property type="match status" value="1"/>
</dbReference>
<evidence type="ECO:0000313" key="6">
    <source>
        <dbReference type="EMBL" id="SEQ08494.1"/>
    </source>
</evidence>
<dbReference type="GO" id="GO:0006508">
    <property type="term" value="P:proteolysis"/>
    <property type="evidence" value="ECO:0007669"/>
    <property type="project" value="UniProtKB-KW"/>
</dbReference>
<protein>
    <submittedName>
        <fullName evidence="6">Cell wall-associated hydrolase, NlpC family</fullName>
    </submittedName>
</protein>
<dbReference type="Pfam" id="PF23795">
    <property type="entry name" value="SH3_YKFC_2nd"/>
    <property type="match status" value="1"/>
</dbReference>
<dbReference type="InterPro" id="IPR000064">
    <property type="entry name" value="NLP_P60_dom"/>
</dbReference>
<keyword evidence="2" id="KW-0645">Protease</keyword>
<dbReference type="EMBL" id="FOES01000006">
    <property type="protein sequence ID" value="SEQ08494.1"/>
    <property type="molecule type" value="Genomic_DNA"/>
</dbReference>
<name>A0A1H9D4Y4_9BACI</name>